<dbReference type="EMBL" id="VOGC01000006">
    <property type="protein sequence ID" value="MQN01571.1"/>
    <property type="molecule type" value="Genomic_DNA"/>
</dbReference>
<feature type="transmembrane region" description="Helical" evidence="1">
    <location>
        <begin position="33"/>
        <end position="55"/>
    </location>
</feature>
<evidence type="ECO:0000313" key="3">
    <source>
        <dbReference type="Proteomes" id="UP000460257"/>
    </source>
</evidence>
<reference evidence="2" key="1">
    <citation type="journal article" date="2020" name="Appl. Environ. Microbiol.">
        <title>Medium-Chain Fatty Acid Synthesis by 'Candidatus Weimeria bifida' gen. nov., sp. nov., and 'Candidatus Pseudoramibacter fermentans' sp. nov.</title>
        <authorList>
            <person name="Scarborough M.J."/>
            <person name="Myers K.S."/>
            <person name="Donohue T.J."/>
            <person name="Noguera D.R."/>
        </authorList>
    </citation>
    <scope>NUCLEOTIDE SEQUENCE</scope>
    <source>
        <strain evidence="2">LCO1.1</strain>
    </source>
</reference>
<sequence>MDKRDKVTPEQIRVYRRRKRIIQKKRQRRRRQLITAAVILAAVIVVLFTALSGIFEKRSRSDLLTLSSDGSVIFEENSTMDDAAGLKDFVNKQISSYNSKNGEGSVQLKRFARSGDHYYVRTKYKNMAVYSDFTGYDAYSGTVEGAKEAGYSFGDTSFKSTSSKASADASADAFKGQKVLIIKEWGISVKVPGEVTGTSLAENVTCDPKDGTVKIKKQSDSGTAPLTYIFYK</sequence>
<keyword evidence="1" id="KW-1133">Transmembrane helix</keyword>
<dbReference type="Proteomes" id="UP000460257">
    <property type="component" value="Unassembled WGS sequence"/>
</dbReference>
<keyword evidence="1" id="KW-0472">Membrane</keyword>
<accession>A0A6N7J0P9</accession>
<protein>
    <submittedName>
        <fullName evidence="2">Uncharacterized protein</fullName>
    </submittedName>
</protein>
<gene>
    <name evidence="2" type="ORF">FRC54_06540</name>
</gene>
<keyword evidence="3" id="KW-1185">Reference proteome</keyword>
<evidence type="ECO:0000256" key="1">
    <source>
        <dbReference type="SAM" id="Phobius"/>
    </source>
</evidence>
<name>A0A6N7J0P9_9FIRM</name>
<organism evidence="2 3">
    <name type="scientific">Candidatus Weimeria bifida</name>
    <dbReference type="NCBI Taxonomy" id="2599074"/>
    <lineage>
        <taxon>Bacteria</taxon>
        <taxon>Bacillati</taxon>
        <taxon>Bacillota</taxon>
        <taxon>Clostridia</taxon>
        <taxon>Lachnospirales</taxon>
        <taxon>Lachnospiraceae</taxon>
        <taxon>Candidatus Weimeria</taxon>
    </lineage>
</organism>
<keyword evidence="1" id="KW-0812">Transmembrane</keyword>
<comment type="caution">
    <text evidence="2">The sequence shown here is derived from an EMBL/GenBank/DDBJ whole genome shotgun (WGS) entry which is preliminary data.</text>
</comment>
<dbReference type="AlphaFoldDB" id="A0A6N7J0P9"/>
<evidence type="ECO:0000313" key="2">
    <source>
        <dbReference type="EMBL" id="MQN01571.1"/>
    </source>
</evidence>
<proteinExistence type="predicted"/>